<evidence type="ECO:0000256" key="3">
    <source>
        <dbReference type="ARBA" id="ARBA00022554"/>
    </source>
</evidence>
<comment type="caution">
    <text evidence="6">The sequence shown here is derived from an EMBL/GenBank/DDBJ whole genome shotgun (WGS) entry which is preliminary data.</text>
</comment>
<dbReference type="Pfam" id="PF03088">
    <property type="entry name" value="Str_synth"/>
    <property type="match status" value="1"/>
</dbReference>
<proteinExistence type="inferred from homology"/>
<keyword evidence="7" id="KW-1185">Reference proteome</keyword>
<name>A0A2K1Y8X7_POPTR</name>
<keyword evidence="3" id="KW-0926">Vacuole</keyword>
<sequence length="617" mass="70118">MTQVSAACVPQVIFILQCLLAAILPIRKLCETPVSFFYLPPMSSASKFVNFGTSLFLRTTNNGHPHKTISFKPLPSLQFHLYCSSSTAATATATATTDDDIMETLNSLQQENKQKQHPWPEWVTFVDKLKTRGYFMETSEDENIIAYTDMNQLRDGCLSFARDRYDVLKSLSIPDIQTVVESGCPNILRKVVNSAKRMRAYVQKDEGDACSACIHRGCCDRAYVVLKSNEAEGRTIDIVRVLMFHALDPLVISEGEKSPGSELIEASARKLLSELVELSETPHDPALPKRTPKTPDKKERVVNFTGGILRENVEMKKGDWICTKCNFMNFTKNKRCRKCGEQSAKKDGDDSIEVKKGDWICSECNFMNFAKNKRCRKCGEQSSKKDGVDSFEVKKGDWICSECNFMNFAKNKRCRKCGEQSAKKDGDDSIEVKKGDWICSECNFTNFSKNTRCRKCGEQSAKKDGDDSIEVKKGDWICSECEFLNFSRNIKCLKCKADGPERVAVDNVEMKRGDWNCTKCGFMNFASNKTCLRCLDPRPERDTGEWNCPSCDFLNFTKNKVCLKCNCDRPKRMGGEWHCPSCDFMNFSRNAVCLKCDCKRPREAMTEYEEQIWKSPY</sequence>
<dbReference type="GO" id="GO:0005773">
    <property type="term" value="C:vacuole"/>
    <property type="evidence" value="ECO:0007669"/>
    <property type="project" value="UniProtKB-SubCell"/>
</dbReference>
<comment type="subcellular location">
    <subcellularLocation>
        <location evidence="1">Vacuole</location>
    </subcellularLocation>
</comment>
<dbReference type="AlphaFoldDB" id="A0A2K1Y8X7"/>
<dbReference type="PANTHER" id="PTHR10426:SF136">
    <property type="entry name" value="PROTEIN STRICTOSIDINE SYNTHASE-LIKE 9-LIKE"/>
    <property type="match status" value="1"/>
</dbReference>
<dbReference type="InParanoid" id="A0A2K1Y8X7"/>
<gene>
    <name evidence="6" type="ORF">POPTR_012G046500v4</name>
</gene>
<evidence type="ECO:0000259" key="5">
    <source>
        <dbReference type="Pfam" id="PF03088"/>
    </source>
</evidence>
<dbReference type="Gene3D" id="2.120.10.30">
    <property type="entry name" value="TolB, C-terminal domain"/>
    <property type="match status" value="1"/>
</dbReference>
<dbReference type="PANTHER" id="PTHR10426">
    <property type="entry name" value="STRICTOSIDINE SYNTHASE-RELATED"/>
    <property type="match status" value="1"/>
</dbReference>
<reference evidence="6 7" key="1">
    <citation type="journal article" date="2006" name="Science">
        <title>The genome of black cottonwood, Populus trichocarpa (Torr. &amp; Gray).</title>
        <authorList>
            <person name="Tuskan G.A."/>
            <person name="Difazio S."/>
            <person name="Jansson S."/>
            <person name="Bohlmann J."/>
            <person name="Grigoriev I."/>
            <person name="Hellsten U."/>
            <person name="Putnam N."/>
            <person name="Ralph S."/>
            <person name="Rombauts S."/>
            <person name="Salamov A."/>
            <person name="Schein J."/>
            <person name="Sterck L."/>
            <person name="Aerts A."/>
            <person name="Bhalerao R.R."/>
            <person name="Bhalerao R.P."/>
            <person name="Blaudez D."/>
            <person name="Boerjan W."/>
            <person name="Brun A."/>
            <person name="Brunner A."/>
            <person name="Busov V."/>
            <person name="Campbell M."/>
            <person name="Carlson J."/>
            <person name="Chalot M."/>
            <person name="Chapman J."/>
            <person name="Chen G.L."/>
            <person name="Cooper D."/>
            <person name="Coutinho P.M."/>
            <person name="Couturier J."/>
            <person name="Covert S."/>
            <person name="Cronk Q."/>
            <person name="Cunningham R."/>
            <person name="Davis J."/>
            <person name="Degroeve S."/>
            <person name="Dejardin A."/>
            <person name="Depamphilis C."/>
            <person name="Detter J."/>
            <person name="Dirks B."/>
            <person name="Dubchak I."/>
            <person name="Duplessis S."/>
            <person name="Ehlting J."/>
            <person name="Ellis B."/>
            <person name="Gendler K."/>
            <person name="Goodstein D."/>
            <person name="Gribskov M."/>
            <person name="Grimwood J."/>
            <person name="Groover A."/>
            <person name="Gunter L."/>
            <person name="Hamberger B."/>
            <person name="Heinze B."/>
            <person name="Helariutta Y."/>
            <person name="Henrissat B."/>
            <person name="Holligan D."/>
            <person name="Holt R."/>
            <person name="Huang W."/>
            <person name="Islam-Faridi N."/>
            <person name="Jones S."/>
            <person name="Jones-Rhoades M."/>
            <person name="Jorgensen R."/>
            <person name="Joshi C."/>
            <person name="Kangasjarvi J."/>
            <person name="Karlsson J."/>
            <person name="Kelleher C."/>
            <person name="Kirkpatrick R."/>
            <person name="Kirst M."/>
            <person name="Kohler A."/>
            <person name="Kalluri U."/>
            <person name="Larimer F."/>
            <person name="Leebens-Mack J."/>
            <person name="Leple J.C."/>
            <person name="Locascio P."/>
            <person name="Lou Y."/>
            <person name="Lucas S."/>
            <person name="Martin F."/>
            <person name="Montanini B."/>
            <person name="Napoli C."/>
            <person name="Nelson D.R."/>
            <person name="Nelson C."/>
            <person name="Nieminen K."/>
            <person name="Nilsson O."/>
            <person name="Pereda V."/>
            <person name="Peter G."/>
            <person name="Philippe R."/>
            <person name="Pilate G."/>
            <person name="Poliakov A."/>
            <person name="Razumovskaya J."/>
            <person name="Richardson P."/>
            <person name="Rinaldi C."/>
            <person name="Ritland K."/>
            <person name="Rouze P."/>
            <person name="Ryaboy D."/>
            <person name="Schmutz J."/>
            <person name="Schrader J."/>
            <person name="Segerman B."/>
            <person name="Shin H."/>
            <person name="Siddiqui A."/>
            <person name="Sterky F."/>
            <person name="Terry A."/>
            <person name="Tsai C.J."/>
            <person name="Uberbacher E."/>
            <person name="Unneberg P."/>
            <person name="Vahala J."/>
            <person name="Wall K."/>
            <person name="Wessler S."/>
            <person name="Yang G."/>
            <person name="Yin T."/>
            <person name="Douglas C."/>
            <person name="Marra M."/>
            <person name="Sandberg G."/>
            <person name="Van de Peer Y."/>
            <person name="Rokhsar D."/>
        </authorList>
    </citation>
    <scope>NUCLEOTIDE SEQUENCE [LARGE SCALE GENOMIC DNA]</scope>
    <source>
        <strain evidence="7">cv. Nisqually</strain>
    </source>
</reference>
<evidence type="ECO:0000256" key="2">
    <source>
        <dbReference type="ARBA" id="ARBA00009191"/>
    </source>
</evidence>
<dbReference type="FunCoup" id="A0A2K1Y8X7">
    <property type="interactions" value="159"/>
</dbReference>
<dbReference type="InterPro" id="IPR018119">
    <property type="entry name" value="Strictosidine_synth_cons-reg"/>
</dbReference>
<protein>
    <recommendedName>
        <fullName evidence="5">Strictosidine synthase conserved region domain-containing protein</fullName>
    </recommendedName>
</protein>
<dbReference type="EMBL" id="CM009301">
    <property type="protein sequence ID" value="PNT09479.2"/>
    <property type="molecule type" value="Genomic_DNA"/>
</dbReference>
<evidence type="ECO:0000256" key="1">
    <source>
        <dbReference type="ARBA" id="ARBA00004116"/>
    </source>
</evidence>
<evidence type="ECO:0000313" key="7">
    <source>
        <dbReference type="Proteomes" id="UP000006729"/>
    </source>
</evidence>
<dbReference type="GO" id="GO:0016787">
    <property type="term" value="F:hydrolase activity"/>
    <property type="evidence" value="ECO:0000318"/>
    <property type="project" value="GO_Central"/>
</dbReference>
<dbReference type="Proteomes" id="UP000006729">
    <property type="component" value="Chromosome 12"/>
</dbReference>
<dbReference type="InterPro" id="IPR011042">
    <property type="entry name" value="6-blade_b-propeller_TolB-like"/>
</dbReference>
<comment type="similarity">
    <text evidence="2">Belongs to the strictosidine synthase family.</text>
</comment>
<evidence type="ECO:0000256" key="4">
    <source>
        <dbReference type="ARBA" id="ARBA00023180"/>
    </source>
</evidence>
<accession>A0A2K1Y8X7</accession>
<keyword evidence="4" id="KW-0325">Glycoprotein</keyword>
<evidence type="ECO:0000313" key="6">
    <source>
        <dbReference type="EMBL" id="PNT09479.2"/>
    </source>
</evidence>
<dbReference type="STRING" id="3694.A0A2K1Y8X7"/>
<dbReference type="SUPFAM" id="SSF63829">
    <property type="entry name" value="Calcium-dependent phosphotriesterase"/>
    <property type="match status" value="1"/>
</dbReference>
<organism evidence="6 7">
    <name type="scientific">Populus trichocarpa</name>
    <name type="common">Western balsam poplar</name>
    <name type="synonym">Populus balsamifera subsp. trichocarpa</name>
    <dbReference type="NCBI Taxonomy" id="3694"/>
    <lineage>
        <taxon>Eukaryota</taxon>
        <taxon>Viridiplantae</taxon>
        <taxon>Streptophyta</taxon>
        <taxon>Embryophyta</taxon>
        <taxon>Tracheophyta</taxon>
        <taxon>Spermatophyta</taxon>
        <taxon>Magnoliopsida</taxon>
        <taxon>eudicotyledons</taxon>
        <taxon>Gunneridae</taxon>
        <taxon>Pentapetalae</taxon>
        <taxon>rosids</taxon>
        <taxon>fabids</taxon>
        <taxon>Malpighiales</taxon>
        <taxon>Salicaceae</taxon>
        <taxon>Saliceae</taxon>
        <taxon>Populus</taxon>
    </lineage>
</organism>